<dbReference type="Proteomes" id="UP000230423">
    <property type="component" value="Unassembled WGS sequence"/>
</dbReference>
<dbReference type="PROSITE" id="PS51304">
    <property type="entry name" value="GALECTIN"/>
    <property type="match status" value="1"/>
</dbReference>
<feature type="domain" description="Galectin" evidence="3">
    <location>
        <begin position="1"/>
        <end position="112"/>
    </location>
</feature>
<name>A0A2G9V5T8_TELCI</name>
<protein>
    <recommendedName>
        <fullName evidence="2">Galectin</fullName>
    </recommendedName>
</protein>
<evidence type="ECO:0000256" key="2">
    <source>
        <dbReference type="RuleBase" id="RU102079"/>
    </source>
</evidence>
<keyword evidence="5" id="KW-1185">Reference proteome</keyword>
<dbReference type="InterPro" id="IPR001079">
    <property type="entry name" value="Galectin_CRD"/>
</dbReference>
<dbReference type="AlphaFoldDB" id="A0A2G9V5T8"/>
<dbReference type="InterPro" id="IPR013320">
    <property type="entry name" value="ConA-like_dom_sf"/>
</dbReference>
<dbReference type="Gene3D" id="2.60.120.200">
    <property type="match status" value="1"/>
</dbReference>
<gene>
    <name evidence="4" type="ORF">TELCIR_00802</name>
</gene>
<evidence type="ECO:0000259" key="3">
    <source>
        <dbReference type="PROSITE" id="PS51304"/>
    </source>
</evidence>
<evidence type="ECO:0000313" key="5">
    <source>
        <dbReference type="Proteomes" id="UP000230423"/>
    </source>
</evidence>
<evidence type="ECO:0000256" key="1">
    <source>
        <dbReference type="ARBA" id="ARBA00022734"/>
    </source>
</evidence>
<dbReference type="OrthoDB" id="6251307at2759"/>
<dbReference type="SMART" id="SM00276">
    <property type="entry name" value="GLECT"/>
    <property type="match status" value="1"/>
</dbReference>
<dbReference type="GO" id="GO:0030246">
    <property type="term" value="F:carbohydrate binding"/>
    <property type="evidence" value="ECO:0007669"/>
    <property type="project" value="UniProtKB-UniRule"/>
</dbReference>
<keyword evidence="1 2" id="KW-0430">Lectin</keyword>
<dbReference type="EMBL" id="KZ345011">
    <property type="protein sequence ID" value="PIO77090.1"/>
    <property type="molecule type" value="Genomic_DNA"/>
</dbReference>
<reference evidence="4 5" key="1">
    <citation type="submission" date="2015-09" db="EMBL/GenBank/DDBJ databases">
        <title>Draft genome of the parasitic nematode Teladorsagia circumcincta isolate WARC Sus (inbred).</title>
        <authorList>
            <person name="Mitreva M."/>
        </authorList>
    </citation>
    <scope>NUCLEOTIDE SEQUENCE [LARGE SCALE GENOMIC DNA]</scope>
    <source>
        <strain evidence="4 5">S</strain>
    </source>
</reference>
<proteinExistence type="predicted"/>
<dbReference type="Pfam" id="PF00337">
    <property type="entry name" value="Gal-bind_lectin"/>
    <property type="match status" value="1"/>
</dbReference>
<organism evidence="4 5">
    <name type="scientific">Teladorsagia circumcincta</name>
    <name type="common">Brown stomach worm</name>
    <name type="synonym">Ostertagia circumcincta</name>
    <dbReference type="NCBI Taxonomy" id="45464"/>
    <lineage>
        <taxon>Eukaryota</taxon>
        <taxon>Metazoa</taxon>
        <taxon>Ecdysozoa</taxon>
        <taxon>Nematoda</taxon>
        <taxon>Chromadorea</taxon>
        <taxon>Rhabditida</taxon>
        <taxon>Rhabditina</taxon>
        <taxon>Rhabditomorpha</taxon>
        <taxon>Strongyloidea</taxon>
        <taxon>Trichostrongylidae</taxon>
        <taxon>Teladorsagia</taxon>
    </lineage>
</organism>
<dbReference type="SUPFAM" id="SSF49899">
    <property type="entry name" value="Concanavalin A-like lectins/glucanases"/>
    <property type="match status" value="1"/>
</dbReference>
<dbReference type="SMART" id="SM00908">
    <property type="entry name" value="Gal-bind_lectin"/>
    <property type="match status" value="1"/>
</dbReference>
<evidence type="ECO:0000313" key="4">
    <source>
        <dbReference type="EMBL" id="PIO77090.1"/>
    </source>
</evidence>
<accession>A0A2G9V5T8</accession>
<sequence length="154" mass="17917">MHDVHSPVRLSLVFLLDYSVISVPHFQPVPSAIPIRENLRPGSEIVVYGTVRHHNPLHPDDRFSLHIRVHHHYYEIEVNGYPLAQYLHRFPMESVQALGLRGDVIVERVHFSGFDFGVDWCGEHDYGHAGYEAYGLDHYEPPMFCDGHAYHRYF</sequence>